<dbReference type="Gene3D" id="3.60.110.10">
    <property type="entry name" value="Carbon-nitrogen hydrolase"/>
    <property type="match status" value="1"/>
</dbReference>
<keyword evidence="4" id="KW-1185">Reference proteome</keyword>
<dbReference type="RefSeq" id="WP_086537777.1">
    <property type="nucleotide sequence ID" value="NZ_NGFO01000050.1"/>
</dbReference>
<dbReference type="CDD" id="cd07583">
    <property type="entry name" value="nitrilase_5"/>
    <property type="match status" value="1"/>
</dbReference>
<comment type="similarity">
    <text evidence="1">Belongs to the carbon-nitrogen hydrolase superfamily. NIT1/NIT2 family.</text>
</comment>
<protein>
    <submittedName>
        <fullName evidence="3">Carbon-nitrogen hydrolase</fullName>
    </submittedName>
</protein>
<dbReference type="PROSITE" id="PS01227">
    <property type="entry name" value="UPF0012"/>
    <property type="match status" value="1"/>
</dbReference>
<feature type="domain" description="CN hydrolase" evidence="2">
    <location>
        <begin position="1"/>
        <end position="240"/>
    </location>
</feature>
<name>A0A243Q3X0_9ACTN</name>
<dbReference type="Proteomes" id="UP000194632">
    <property type="component" value="Unassembled WGS sequence"/>
</dbReference>
<dbReference type="PANTHER" id="PTHR23088:SF27">
    <property type="entry name" value="DEAMINATED GLUTATHIONE AMIDASE"/>
    <property type="match status" value="1"/>
</dbReference>
<dbReference type="AlphaFoldDB" id="A0A243Q3X0"/>
<evidence type="ECO:0000313" key="4">
    <source>
        <dbReference type="Proteomes" id="UP000194632"/>
    </source>
</evidence>
<dbReference type="InterPro" id="IPR003010">
    <property type="entry name" value="C-N_Hydrolase"/>
</dbReference>
<dbReference type="STRING" id="417102.CA982_24795"/>
<comment type="caution">
    <text evidence="3">The sequence shown here is derived from an EMBL/GenBank/DDBJ whole genome shotgun (WGS) entry which is preliminary data.</text>
</comment>
<sequence length="270" mass="29311">MKIALVQVASPDDETGAHRLERVRTLVDGLPDDVDLIVLPELWRVGYNHFDDYPSSAEDLYGPTVSTMAAIARRRNCFVHAGSIVEDRGSERLRNTAVLLGPHGTVVHHYSKVHVFGYRSQEAHLLEPGEQVHAVDTAFGPVAATTCYDLRFPGLWAEIGDAGAQLVIVPAAWPMARREHWQLLTSARAVDNQVFVIACNAAGTHAGVELAGHSRIVDPWGSVVAEAGSEEGVTLAEIDPALVAAVRSEFPVLGDRLPDYSVLSRRKVNS</sequence>
<dbReference type="PANTHER" id="PTHR23088">
    <property type="entry name" value="NITRILASE-RELATED"/>
    <property type="match status" value="1"/>
</dbReference>
<reference evidence="3 4" key="1">
    <citation type="submission" date="2017-05" db="EMBL/GenBank/DDBJ databases">
        <title>Biotechnological potential of actinobacteria isolated from South African environments.</title>
        <authorList>
            <person name="Le Roes-Hill M."/>
            <person name="Prins A."/>
            <person name="Durrell K.A."/>
        </authorList>
    </citation>
    <scope>NUCLEOTIDE SEQUENCE [LARGE SCALE GENOMIC DNA]</scope>
    <source>
        <strain evidence="3">BS2</strain>
    </source>
</reference>
<organism evidence="3 4">
    <name type="scientific">Gordonia lacunae</name>
    <dbReference type="NCBI Taxonomy" id="417102"/>
    <lineage>
        <taxon>Bacteria</taxon>
        <taxon>Bacillati</taxon>
        <taxon>Actinomycetota</taxon>
        <taxon>Actinomycetes</taxon>
        <taxon>Mycobacteriales</taxon>
        <taxon>Gordoniaceae</taxon>
        <taxon>Gordonia</taxon>
    </lineage>
</organism>
<dbReference type="EMBL" id="NGFO01000050">
    <property type="protein sequence ID" value="OUC75805.1"/>
    <property type="molecule type" value="Genomic_DNA"/>
</dbReference>
<keyword evidence="3" id="KW-0378">Hydrolase</keyword>
<evidence type="ECO:0000256" key="1">
    <source>
        <dbReference type="ARBA" id="ARBA00010613"/>
    </source>
</evidence>
<dbReference type="InterPro" id="IPR036526">
    <property type="entry name" value="C-N_Hydrolase_sf"/>
</dbReference>
<evidence type="ECO:0000259" key="2">
    <source>
        <dbReference type="PROSITE" id="PS50263"/>
    </source>
</evidence>
<dbReference type="GO" id="GO:0016787">
    <property type="term" value="F:hydrolase activity"/>
    <property type="evidence" value="ECO:0007669"/>
    <property type="project" value="UniProtKB-KW"/>
</dbReference>
<dbReference type="SUPFAM" id="SSF56317">
    <property type="entry name" value="Carbon-nitrogen hydrolase"/>
    <property type="match status" value="1"/>
</dbReference>
<dbReference type="InterPro" id="IPR001110">
    <property type="entry name" value="UPF0012_CS"/>
</dbReference>
<dbReference type="OrthoDB" id="4008466at2"/>
<evidence type="ECO:0000313" key="3">
    <source>
        <dbReference type="EMBL" id="OUC75805.1"/>
    </source>
</evidence>
<dbReference type="Pfam" id="PF00795">
    <property type="entry name" value="CN_hydrolase"/>
    <property type="match status" value="1"/>
</dbReference>
<proteinExistence type="inferred from homology"/>
<accession>A0A243Q3X0</accession>
<dbReference type="PROSITE" id="PS50263">
    <property type="entry name" value="CN_HYDROLASE"/>
    <property type="match status" value="1"/>
</dbReference>
<gene>
    <name evidence="3" type="ORF">CA982_24795</name>
</gene>